<keyword evidence="2 4" id="KW-0328">Glycosyltransferase</keyword>
<gene>
    <name evidence="4" type="primary">mshA</name>
    <name evidence="4" type="ORF">Maut_00852</name>
    <name evidence="5" type="ORF">MTAT_18440</name>
</gene>
<keyword evidence="7" id="KW-1185">Reference proteome</keyword>
<dbReference type="AlphaFoldDB" id="A0AAC9MU82"/>
<evidence type="ECO:0000256" key="2">
    <source>
        <dbReference type="ARBA" id="ARBA00022676"/>
    </source>
</evidence>
<dbReference type="EMBL" id="VCDX01000005">
    <property type="protein sequence ID" value="TYL13018.1"/>
    <property type="molecule type" value="Genomic_DNA"/>
</dbReference>
<proteinExistence type="inferred from homology"/>
<dbReference type="EMBL" id="CP017019">
    <property type="protein sequence ID" value="AOQ23312.1"/>
    <property type="molecule type" value="Genomic_DNA"/>
</dbReference>
<evidence type="ECO:0000313" key="6">
    <source>
        <dbReference type="Proteomes" id="UP000094598"/>
    </source>
</evidence>
<evidence type="ECO:0000256" key="3">
    <source>
        <dbReference type="ARBA" id="ARBA00022679"/>
    </source>
</evidence>
<reference evidence="5 7" key="2">
    <citation type="submission" date="2019-05" db="EMBL/GenBank/DDBJ databases">
        <title>Genome sequence of Moorella thermoacetica ATCC 33924.</title>
        <authorList>
            <person name="Poehlein A."/>
            <person name="Bengelsdorf F.R."/>
            <person name="Duerre P."/>
            <person name="Daniel R."/>
        </authorList>
    </citation>
    <scope>NUCLEOTIDE SEQUENCE [LARGE SCALE GENOMIC DNA]</scope>
    <source>
        <strain evidence="5 7">ATCC 33924</strain>
    </source>
</reference>
<dbReference type="Pfam" id="PF13692">
    <property type="entry name" value="Glyco_trans_1_4"/>
    <property type="match status" value="1"/>
</dbReference>
<dbReference type="EC" id="2.4.1.250" evidence="4"/>
<dbReference type="PANTHER" id="PTHR12526">
    <property type="entry name" value="GLYCOSYLTRANSFERASE"/>
    <property type="match status" value="1"/>
</dbReference>
<protein>
    <submittedName>
        <fullName evidence="4">D-inositol-3-phosphate glycosyltransferase</fullName>
        <ecNumber evidence="4">2.4.1.250</ecNumber>
    </submittedName>
</protein>
<name>A0AAC9MU82_NEOTH</name>
<evidence type="ECO:0000313" key="4">
    <source>
        <dbReference type="EMBL" id="AOQ23312.1"/>
    </source>
</evidence>
<evidence type="ECO:0000313" key="7">
    <source>
        <dbReference type="Proteomes" id="UP000322283"/>
    </source>
</evidence>
<dbReference type="Gene3D" id="3.40.50.2000">
    <property type="entry name" value="Glycogen Phosphorylase B"/>
    <property type="match status" value="2"/>
</dbReference>
<evidence type="ECO:0000313" key="5">
    <source>
        <dbReference type="EMBL" id="TYL13018.1"/>
    </source>
</evidence>
<dbReference type="SUPFAM" id="SSF53756">
    <property type="entry name" value="UDP-Glycosyltransferase/glycogen phosphorylase"/>
    <property type="match status" value="1"/>
</dbReference>
<organism evidence="4 6">
    <name type="scientific">Neomoorella thermoacetica</name>
    <name type="common">Clostridium thermoaceticum</name>
    <dbReference type="NCBI Taxonomy" id="1525"/>
    <lineage>
        <taxon>Bacteria</taxon>
        <taxon>Bacillati</taxon>
        <taxon>Bacillota</taxon>
        <taxon>Clostridia</taxon>
        <taxon>Neomoorellales</taxon>
        <taxon>Neomoorellaceae</taxon>
        <taxon>Neomoorella</taxon>
    </lineage>
</organism>
<dbReference type="Proteomes" id="UP000322283">
    <property type="component" value="Unassembled WGS sequence"/>
</dbReference>
<comment type="similarity">
    <text evidence="1">Belongs to the glycosyltransferase group 1 family. Glycosyltransferase 4 subfamily.</text>
</comment>
<accession>A0AAC9MU82</accession>
<dbReference type="Proteomes" id="UP000094598">
    <property type="component" value="Chromosome"/>
</dbReference>
<dbReference type="GO" id="GO:0102710">
    <property type="term" value="F:D-inositol-3-phosphate glycosyltransferase activity"/>
    <property type="evidence" value="ECO:0007669"/>
    <property type="project" value="UniProtKB-EC"/>
</dbReference>
<sequence>MLDDDYIKELYSGKRRKKIRILRAYLQRAEQLFRAKRFDLLWIEKEIFPWLPAWGEILLDALSVPYVVDYDDAIFHNYDLHPNRLVRFCLGTKIDQIMRRAAVVVVGNDYLGDRARRAGAKRVEYLPTVVDLERYQVVPKPREAPFTIGWIGSPATAPYLQCLQPALSEVCKNGKARVVLVGSGPVELTGVPVTVLPWSEDSEVEAIQSFDVGLMPLPDEPWERGKCGYKLIQYMACCLPVIASPVGVNKQIVEQGVNGFLARDTADWVTALNELRDNAQLREAMGRAGRCKVEKQYCVQVTAPRLVELLHNAAVR</sequence>
<reference evidence="4 6" key="1">
    <citation type="submission" date="2016-08" db="EMBL/GenBank/DDBJ databases">
        <title>Moorella thermoacetica DSM 103132.</title>
        <authorList>
            <person name="Jendresen C.B."/>
            <person name="Redl S.M."/>
            <person name="Jensen T.O."/>
            <person name="Nielsen A.T."/>
        </authorList>
    </citation>
    <scope>NUCLEOTIDE SEQUENCE [LARGE SCALE GENOMIC DNA]</scope>
    <source>
        <strain evidence="4 6">DSM 103132</strain>
    </source>
</reference>
<dbReference type="PANTHER" id="PTHR12526:SF640">
    <property type="entry name" value="COLANIC ACID BIOSYNTHESIS GLYCOSYLTRANSFERASE WCAL-RELATED"/>
    <property type="match status" value="1"/>
</dbReference>
<keyword evidence="3 4" id="KW-0808">Transferase</keyword>
<evidence type="ECO:0000256" key="1">
    <source>
        <dbReference type="ARBA" id="ARBA00009481"/>
    </source>
</evidence>